<keyword evidence="3" id="KW-1185">Reference proteome</keyword>
<dbReference type="EMBL" id="KV744822">
    <property type="protein sequence ID" value="OCK85258.1"/>
    <property type="molecule type" value="Genomic_DNA"/>
</dbReference>
<evidence type="ECO:0000259" key="1">
    <source>
        <dbReference type="Pfam" id="PF07985"/>
    </source>
</evidence>
<sequence length="305" mass="35501">MPLPSTGPRAHHVKRVQMPQEDGWTMVTHTSGRRSGLNQSKDFSHPQRIADFAEEVDQLRNRGLPRAEFDAEHKRLRKEWGYYVPTETKEGLTVTKLVEEYNQMKKRWDETHFAVELRLMILDKAPWNVGEAIAFGTGSFCIDSENRFRSLWQLVLFMHVIKYLSRDGSTIALYAQEPLFHELDEQFLRELNVSVLHGDAASYIKPTSFVYSPFMDWSILLPKILKDKDPMLYVGNRVYPDVKPFANADVMKKLNKKPPSTSIEDCNDIARKFRKHREGIKFPKFELHGTALEGIEMYRKSRPED</sequence>
<dbReference type="PANTHER" id="PTHR42080:SF1">
    <property type="entry name" value="SRR1-LIKE DOMAIN-CONTAINING PROTEIN"/>
    <property type="match status" value="1"/>
</dbReference>
<dbReference type="InterPro" id="IPR012942">
    <property type="entry name" value="SRR1-like"/>
</dbReference>
<evidence type="ECO:0000313" key="2">
    <source>
        <dbReference type="EMBL" id="OCK85258.1"/>
    </source>
</evidence>
<protein>
    <recommendedName>
        <fullName evidence="1">SRR1-like domain-containing protein</fullName>
    </recommendedName>
</protein>
<evidence type="ECO:0000313" key="3">
    <source>
        <dbReference type="Proteomes" id="UP000250266"/>
    </source>
</evidence>
<gene>
    <name evidence="2" type="ORF">K432DRAFT_421950</name>
</gene>
<organism evidence="2 3">
    <name type="scientific">Lepidopterella palustris CBS 459.81</name>
    <dbReference type="NCBI Taxonomy" id="1314670"/>
    <lineage>
        <taxon>Eukaryota</taxon>
        <taxon>Fungi</taxon>
        <taxon>Dikarya</taxon>
        <taxon>Ascomycota</taxon>
        <taxon>Pezizomycotina</taxon>
        <taxon>Dothideomycetes</taxon>
        <taxon>Pleosporomycetidae</taxon>
        <taxon>Mytilinidiales</taxon>
        <taxon>Argynnaceae</taxon>
        <taxon>Lepidopterella</taxon>
    </lineage>
</organism>
<dbReference type="PANTHER" id="PTHR42080">
    <property type="entry name" value="SRR1 DOMAIN-CONTAINING PROTEIN"/>
    <property type="match status" value="1"/>
</dbReference>
<proteinExistence type="predicted"/>
<dbReference type="Pfam" id="PF07985">
    <property type="entry name" value="SRR1"/>
    <property type="match status" value="1"/>
</dbReference>
<dbReference type="OrthoDB" id="5318346at2759"/>
<name>A0A8E2EKN9_9PEZI</name>
<feature type="domain" description="SRR1-like" evidence="1">
    <location>
        <begin position="123"/>
        <end position="243"/>
    </location>
</feature>
<reference evidence="2 3" key="1">
    <citation type="journal article" date="2016" name="Nat. Commun.">
        <title>Ectomycorrhizal ecology is imprinted in the genome of the dominant symbiotic fungus Cenococcum geophilum.</title>
        <authorList>
            <consortium name="DOE Joint Genome Institute"/>
            <person name="Peter M."/>
            <person name="Kohler A."/>
            <person name="Ohm R.A."/>
            <person name="Kuo A."/>
            <person name="Krutzmann J."/>
            <person name="Morin E."/>
            <person name="Arend M."/>
            <person name="Barry K.W."/>
            <person name="Binder M."/>
            <person name="Choi C."/>
            <person name="Clum A."/>
            <person name="Copeland A."/>
            <person name="Grisel N."/>
            <person name="Haridas S."/>
            <person name="Kipfer T."/>
            <person name="LaButti K."/>
            <person name="Lindquist E."/>
            <person name="Lipzen A."/>
            <person name="Maire R."/>
            <person name="Meier B."/>
            <person name="Mihaltcheva S."/>
            <person name="Molinier V."/>
            <person name="Murat C."/>
            <person name="Poggeler S."/>
            <person name="Quandt C.A."/>
            <person name="Sperisen C."/>
            <person name="Tritt A."/>
            <person name="Tisserant E."/>
            <person name="Crous P.W."/>
            <person name="Henrissat B."/>
            <person name="Nehls U."/>
            <person name="Egli S."/>
            <person name="Spatafora J.W."/>
            <person name="Grigoriev I.V."/>
            <person name="Martin F.M."/>
        </authorList>
    </citation>
    <scope>NUCLEOTIDE SEQUENCE [LARGE SCALE GENOMIC DNA]</scope>
    <source>
        <strain evidence="2 3">CBS 459.81</strain>
    </source>
</reference>
<dbReference type="Proteomes" id="UP000250266">
    <property type="component" value="Unassembled WGS sequence"/>
</dbReference>
<dbReference type="AlphaFoldDB" id="A0A8E2EKN9"/>
<accession>A0A8E2EKN9</accession>